<dbReference type="InterPro" id="IPR025711">
    <property type="entry name" value="PepSY"/>
</dbReference>
<sequence length="111" mass="12299">MVLWATFGSTAVAHDDQERAREAAAAGRILPLSIIVERAIARFGGSVLDVEYEDDDEDEHGGDRGRPRYGVKLLTVDGRILKLDYDAATGDLIGHRRRARDRHVRGKGEDD</sequence>
<evidence type="ECO:0000259" key="1">
    <source>
        <dbReference type="Pfam" id="PF03413"/>
    </source>
</evidence>
<dbReference type="AlphaFoldDB" id="A0A380TL88"/>
<accession>A0A380TL88</accession>
<dbReference type="EMBL" id="UIDG01000280">
    <property type="protein sequence ID" value="SUS06949.1"/>
    <property type="molecule type" value="Genomic_DNA"/>
</dbReference>
<proteinExistence type="predicted"/>
<dbReference type="Pfam" id="PF03413">
    <property type="entry name" value="PepSY"/>
    <property type="match status" value="1"/>
</dbReference>
<evidence type="ECO:0000313" key="2">
    <source>
        <dbReference type="EMBL" id="SUS06949.1"/>
    </source>
</evidence>
<gene>
    <name evidence="2" type="ORF">DF3PB_3500006</name>
    <name evidence="3" type="ORF">DF3PB_70030</name>
</gene>
<protein>
    <recommendedName>
        <fullName evidence="1">PepSY domain-containing protein</fullName>
    </recommendedName>
</protein>
<evidence type="ECO:0000313" key="3">
    <source>
        <dbReference type="EMBL" id="SUS08483.1"/>
    </source>
</evidence>
<name>A0A380TL88_9ZZZZ</name>
<organism evidence="3">
    <name type="scientific">metagenome</name>
    <dbReference type="NCBI Taxonomy" id="256318"/>
    <lineage>
        <taxon>unclassified sequences</taxon>
        <taxon>metagenomes</taxon>
    </lineage>
</organism>
<dbReference type="Gene3D" id="3.10.450.40">
    <property type="match status" value="1"/>
</dbReference>
<dbReference type="EMBL" id="UIDG01000623">
    <property type="protein sequence ID" value="SUS08483.1"/>
    <property type="molecule type" value="Genomic_DNA"/>
</dbReference>
<reference evidence="3" key="1">
    <citation type="submission" date="2018-07" db="EMBL/GenBank/DDBJ databases">
        <authorList>
            <person name="Quirk P.G."/>
            <person name="Krulwich T.A."/>
        </authorList>
    </citation>
    <scope>NUCLEOTIDE SEQUENCE</scope>
</reference>
<feature type="domain" description="PepSY" evidence="1">
    <location>
        <begin position="35"/>
        <end position="95"/>
    </location>
</feature>